<dbReference type="PANTHER" id="PTHR30511">
    <property type="entry name" value="ALANINE RACEMASE"/>
    <property type="match status" value="1"/>
</dbReference>
<dbReference type="InterPro" id="IPR020622">
    <property type="entry name" value="Ala_racemase_pyridoxalP-BS"/>
</dbReference>
<dbReference type="HAMAP" id="MF_01201">
    <property type="entry name" value="Ala_racemase"/>
    <property type="match status" value="1"/>
</dbReference>
<evidence type="ECO:0000256" key="4">
    <source>
        <dbReference type="HAMAP-Rule" id="MF_01201"/>
    </source>
</evidence>
<dbReference type="InterPro" id="IPR001608">
    <property type="entry name" value="Ala_racemase_N"/>
</dbReference>
<comment type="caution">
    <text evidence="6">The sequence shown here is derived from an EMBL/GenBank/DDBJ whole genome shotgun (WGS) entry which is preliminary data.</text>
</comment>
<dbReference type="InterPro" id="IPR009006">
    <property type="entry name" value="Ala_racemase/Decarboxylase_C"/>
</dbReference>
<comment type="cofactor">
    <cofactor evidence="1 4">
        <name>pyridoxal 5'-phosphate</name>
        <dbReference type="ChEBI" id="CHEBI:597326"/>
    </cofactor>
</comment>
<feature type="binding site" evidence="4">
    <location>
        <position position="316"/>
    </location>
    <ligand>
        <name>substrate</name>
    </ligand>
</feature>
<proteinExistence type="inferred from homology"/>
<evidence type="ECO:0000313" key="6">
    <source>
        <dbReference type="EMBL" id="MDQ0165887.1"/>
    </source>
</evidence>
<dbReference type="Gene3D" id="3.20.20.10">
    <property type="entry name" value="Alanine racemase"/>
    <property type="match status" value="1"/>
</dbReference>
<evidence type="ECO:0000313" key="7">
    <source>
        <dbReference type="Proteomes" id="UP001235840"/>
    </source>
</evidence>
<dbReference type="RefSeq" id="WP_307393571.1">
    <property type="nucleotide sequence ID" value="NZ_BAAADK010000032.1"/>
</dbReference>
<keyword evidence="2 4" id="KW-0663">Pyridoxal phosphate</keyword>
<dbReference type="EC" id="5.1.1.1" evidence="4"/>
<feature type="binding site" evidence="4">
    <location>
        <position position="138"/>
    </location>
    <ligand>
        <name>substrate</name>
    </ligand>
</feature>
<dbReference type="Gene3D" id="2.40.37.10">
    <property type="entry name" value="Lyase, Ornithine Decarboxylase, Chain A, domain 1"/>
    <property type="match status" value="1"/>
</dbReference>
<reference evidence="6 7" key="1">
    <citation type="submission" date="2023-07" db="EMBL/GenBank/DDBJ databases">
        <title>Genomic Encyclopedia of Type Strains, Phase IV (KMG-IV): sequencing the most valuable type-strain genomes for metagenomic binning, comparative biology and taxonomic classification.</title>
        <authorList>
            <person name="Goeker M."/>
        </authorList>
    </citation>
    <scope>NUCLEOTIDE SEQUENCE [LARGE SCALE GENOMIC DNA]</scope>
    <source>
        <strain evidence="6 7">DSM 12751</strain>
    </source>
</reference>
<dbReference type="SMART" id="SM01005">
    <property type="entry name" value="Ala_racemase_C"/>
    <property type="match status" value="1"/>
</dbReference>
<comment type="pathway">
    <text evidence="4">Amino-acid biosynthesis; D-alanine biosynthesis; D-alanine from L-alanine: step 1/1.</text>
</comment>
<dbReference type="NCBIfam" id="TIGR00492">
    <property type="entry name" value="alr"/>
    <property type="match status" value="1"/>
</dbReference>
<evidence type="ECO:0000259" key="5">
    <source>
        <dbReference type="SMART" id="SM01005"/>
    </source>
</evidence>
<organism evidence="6 7">
    <name type="scientific">Caldalkalibacillus horti</name>
    <dbReference type="NCBI Taxonomy" id="77523"/>
    <lineage>
        <taxon>Bacteria</taxon>
        <taxon>Bacillati</taxon>
        <taxon>Bacillota</taxon>
        <taxon>Bacilli</taxon>
        <taxon>Bacillales</taxon>
        <taxon>Bacillaceae</taxon>
        <taxon>Caldalkalibacillus</taxon>
    </lineage>
</organism>
<dbReference type="InterPro" id="IPR029066">
    <property type="entry name" value="PLP-binding_barrel"/>
</dbReference>
<sequence>MDTSILHRDTWVEIQIDHIEHNCREIRKWLPPEVRFMATVKADAYGHGDLQVAEIALRSGADSLAVALLSEALYLRRNGVQAPILVLMPILACDVNKAIEQNISVTIAHPTALQEMLAYQTHQAPLKVHVKLDTGLGRIGIRNEAELQKLLSDLKRKEVIVEGVYTHYATAKRVETDYYDMQHAKLLEMIDWLEKEGVKANVYHCANSAAALQFPDQVLDMVRIGEAMLGFYPSLEIKRKLPFTLKSALSFHSKIGHIKQIKKGDYVGYDTVYQAQEEEWVATIPVGYADGYHRCFHGFYVLVDGQRMPIISTICMDQMMIRLPKEYPLGTEVVLIGKQGEEEITFQQLAEHIGSVPPEIPSMITDRVPKVYFAQGEIVEILSEKIWVNAPTPSKETIFTQKKASLDGNEQIDKSFKKRIVQAI</sequence>
<evidence type="ECO:0000256" key="2">
    <source>
        <dbReference type="ARBA" id="ARBA00022898"/>
    </source>
</evidence>
<keyword evidence="7" id="KW-1185">Reference proteome</keyword>
<comment type="function">
    <text evidence="4">Catalyzes the interconversion of L-alanine and D-alanine. May also act on other amino acids.</text>
</comment>
<gene>
    <name evidence="6" type="ORF">J2S11_001788</name>
</gene>
<dbReference type="PANTHER" id="PTHR30511:SF0">
    <property type="entry name" value="ALANINE RACEMASE, CATABOLIC-RELATED"/>
    <property type="match status" value="1"/>
</dbReference>
<keyword evidence="3 4" id="KW-0413">Isomerase</keyword>
<dbReference type="InterPro" id="IPR011079">
    <property type="entry name" value="Ala_racemase_C"/>
</dbReference>
<comment type="similarity">
    <text evidence="4">Belongs to the alanine racemase family.</text>
</comment>
<dbReference type="GO" id="GO:0008784">
    <property type="term" value="F:alanine racemase activity"/>
    <property type="evidence" value="ECO:0007669"/>
    <property type="project" value="UniProtKB-EC"/>
</dbReference>
<dbReference type="SUPFAM" id="SSF50621">
    <property type="entry name" value="Alanine racemase C-terminal domain-like"/>
    <property type="match status" value="1"/>
</dbReference>
<evidence type="ECO:0000256" key="1">
    <source>
        <dbReference type="ARBA" id="ARBA00001933"/>
    </source>
</evidence>
<feature type="active site" description="Proton acceptor; specific for L-alanine" evidence="4">
    <location>
        <position position="269"/>
    </location>
</feature>
<comment type="catalytic activity">
    <reaction evidence="4">
        <text>L-alanine = D-alanine</text>
        <dbReference type="Rhea" id="RHEA:20249"/>
        <dbReference type="ChEBI" id="CHEBI:57416"/>
        <dbReference type="ChEBI" id="CHEBI:57972"/>
        <dbReference type="EC" id="5.1.1.1"/>
    </reaction>
</comment>
<name>A0ABT9VYI1_9BACI</name>
<protein>
    <recommendedName>
        <fullName evidence="4">Alanine racemase</fullName>
        <ecNumber evidence="4">5.1.1.1</ecNumber>
    </recommendedName>
</protein>
<dbReference type="Pfam" id="PF00842">
    <property type="entry name" value="Ala_racemase_C"/>
    <property type="match status" value="1"/>
</dbReference>
<dbReference type="PROSITE" id="PS00395">
    <property type="entry name" value="ALANINE_RACEMASE"/>
    <property type="match status" value="1"/>
</dbReference>
<dbReference type="SUPFAM" id="SSF51419">
    <property type="entry name" value="PLP-binding barrel"/>
    <property type="match status" value="1"/>
</dbReference>
<feature type="modified residue" description="N6-(pyridoxal phosphate)lysine" evidence="4">
    <location>
        <position position="41"/>
    </location>
</feature>
<accession>A0ABT9VYI1</accession>
<dbReference type="Proteomes" id="UP001235840">
    <property type="component" value="Unassembled WGS sequence"/>
</dbReference>
<dbReference type="Pfam" id="PF01168">
    <property type="entry name" value="Ala_racemase_N"/>
    <property type="match status" value="1"/>
</dbReference>
<dbReference type="CDD" id="cd00430">
    <property type="entry name" value="PLPDE_III_AR"/>
    <property type="match status" value="1"/>
</dbReference>
<feature type="active site" description="Proton acceptor; specific for D-alanine" evidence="4">
    <location>
        <position position="41"/>
    </location>
</feature>
<feature type="domain" description="Alanine racemase C-terminal" evidence="5">
    <location>
        <begin position="248"/>
        <end position="373"/>
    </location>
</feature>
<dbReference type="EMBL" id="JAUSTY010000006">
    <property type="protein sequence ID" value="MDQ0165887.1"/>
    <property type="molecule type" value="Genomic_DNA"/>
</dbReference>
<dbReference type="PRINTS" id="PR00992">
    <property type="entry name" value="ALARACEMASE"/>
</dbReference>
<evidence type="ECO:0000256" key="3">
    <source>
        <dbReference type="ARBA" id="ARBA00023235"/>
    </source>
</evidence>
<dbReference type="InterPro" id="IPR000821">
    <property type="entry name" value="Ala_racemase"/>
</dbReference>